<keyword evidence="2" id="KW-1185">Reference proteome</keyword>
<name>A0ACD5AM45_9ACTN</name>
<accession>A0ACD5AM45</accession>
<reference evidence="1" key="1">
    <citation type="journal article" date="2025" name="Int. J. Syst. Evol. Microbiol.">
        <title>Streptomyces citrinus sp. nov., with yellow diffusible pigment.</title>
        <authorList>
            <person name="He Y."/>
            <person name="Yang E."/>
            <person name="Xu J."/>
            <person name="Sun Y."/>
            <person name="Sun L."/>
        </authorList>
    </citation>
    <scope>NUCLEOTIDE SEQUENCE</scope>
    <source>
        <strain evidence="1">Q6</strain>
    </source>
</reference>
<evidence type="ECO:0000313" key="1">
    <source>
        <dbReference type="EMBL" id="WWQ68288.1"/>
    </source>
</evidence>
<evidence type="ECO:0000313" key="2">
    <source>
        <dbReference type="Proteomes" id="UP001432251"/>
    </source>
</evidence>
<gene>
    <name evidence="1" type="ORF">V2W30_36460</name>
</gene>
<dbReference type="EMBL" id="CP146022">
    <property type="protein sequence ID" value="WWQ68288.1"/>
    <property type="molecule type" value="Genomic_DNA"/>
</dbReference>
<sequence>MTVTSPQPRRLLGLAPADRLRPYAPTVLRTFAGLIMLVHGLDKLVHGPAGFGDFLRSLGVPAPSLMGWGVSIGETLAGLLLLAGLLTRLTSVVLAVHLTVAMTLVNADTGFMTPQQGTASGAGLEFPLLLVALLIGLLITGPGPLALDRALGIEGVPGAPGAATTAPRRPRPAASTPSAARATSAVRAPSAVRASAISGVIGGAIGAVMSALANYLVVGLPSSAGANAANHAVSGLISGFLAGFLGLLMHRRKYDDRSESPVAGPAVSETR</sequence>
<proteinExistence type="predicted"/>
<protein>
    <submittedName>
        <fullName evidence="1">DoxX family protein</fullName>
    </submittedName>
</protein>
<dbReference type="Proteomes" id="UP001432251">
    <property type="component" value="Chromosome"/>
</dbReference>
<organism evidence="1 2">
    <name type="scientific">Streptomyces citrinus</name>
    <dbReference type="NCBI Taxonomy" id="3118173"/>
    <lineage>
        <taxon>Bacteria</taxon>
        <taxon>Bacillati</taxon>
        <taxon>Actinomycetota</taxon>
        <taxon>Actinomycetes</taxon>
        <taxon>Kitasatosporales</taxon>
        <taxon>Streptomycetaceae</taxon>
        <taxon>Streptomyces</taxon>
    </lineage>
</organism>